<keyword evidence="2" id="KW-1185">Reference proteome</keyword>
<protein>
    <submittedName>
        <fullName evidence="1">Uncharacterized protein</fullName>
    </submittedName>
</protein>
<organism evidence="1 2">
    <name type="scientific">Rhodocollybia butyracea</name>
    <dbReference type="NCBI Taxonomy" id="206335"/>
    <lineage>
        <taxon>Eukaryota</taxon>
        <taxon>Fungi</taxon>
        <taxon>Dikarya</taxon>
        <taxon>Basidiomycota</taxon>
        <taxon>Agaricomycotina</taxon>
        <taxon>Agaricomycetes</taxon>
        <taxon>Agaricomycetidae</taxon>
        <taxon>Agaricales</taxon>
        <taxon>Marasmiineae</taxon>
        <taxon>Omphalotaceae</taxon>
        <taxon>Rhodocollybia</taxon>
    </lineage>
</organism>
<comment type="caution">
    <text evidence="1">The sequence shown here is derived from an EMBL/GenBank/DDBJ whole genome shotgun (WGS) entry which is preliminary data.</text>
</comment>
<sequence>MLGFGQQESRKFIDLLLQVTNNKWANIDANKEVKVGDFGHIDRATGELLVEGNLYDHPETRGIMEAYPIKSTEPTKFEKYLSKGVRELGITPNIDVGIQSYADVGFDGKWQFHSERGALLILVTPRINTMRGFPTSTILDKRFKPLLKNRVVCTDVVSCPAFCLYLGNNKDHVFELSLKSDVPIAAAAGVSVGGSLSTNWKYSNSQGLVKEGLSDKGEYVYYPLYSLKGVSWGKVGSIVRGTEGESEDEELLENVTTPWIGLDDDGDELDFEVDSGEPL</sequence>
<name>A0A9P5PXS3_9AGAR</name>
<accession>A0A9P5PXS3</accession>
<evidence type="ECO:0000313" key="1">
    <source>
        <dbReference type="EMBL" id="KAF9070085.1"/>
    </source>
</evidence>
<reference evidence="1" key="1">
    <citation type="submission" date="2020-11" db="EMBL/GenBank/DDBJ databases">
        <authorList>
            <consortium name="DOE Joint Genome Institute"/>
            <person name="Ahrendt S."/>
            <person name="Riley R."/>
            <person name="Andreopoulos W."/>
            <person name="Labutti K."/>
            <person name="Pangilinan J."/>
            <person name="Ruiz-Duenas F.J."/>
            <person name="Barrasa J.M."/>
            <person name="Sanchez-Garcia M."/>
            <person name="Camarero S."/>
            <person name="Miyauchi S."/>
            <person name="Serrano A."/>
            <person name="Linde D."/>
            <person name="Babiker R."/>
            <person name="Drula E."/>
            <person name="Ayuso-Fernandez I."/>
            <person name="Pacheco R."/>
            <person name="Padilla G."/>
            <person name="Ferreira P."/>
            <person name="Barriuso J."/>
            <person name="Kellner H."/>
            <person name="Castanera R."/>
            <person name="Alfaro M."/>
            <person name="Ramirez L."/>
            <person name="Pisabarro A.G."/>
            <person name="Kuo A."/>
            <person name="Tritt A."/>
            <person name="Lipzen A."/>
            <person name="He G."/>
            <person name="Yan M."/>
            <person name="Ng V."/>
            <person name="Cullen D."/>
            <person name="Martin F."/>
            <person name="Rosso M.-N."/>
            <person name="Henrissat B."/>
            <person name="Hibbett D."/>
            <person name="Martinez A.T."/>
            <person name="Grigoriev I.V."/>
        </authorList>
    </citation>
    <scope>NUCLEOTIDE SEQUENCE</scope>
    <source>
        <strain evidence="1">AH 40177</strain>
    </source>
</reference>
<dbReference type="OrthoDB" id="3255261at2759"/>
<gene>
    <name evidence="1" type="ORF">BDP27DRAFT_642944</name>
</gene>
<dbReference type="AlphaFoldDB" id="A0A9P5PXS3"/>
<evidence type="ECO:0000313" key="2">
    <source>
        <dbReference type="Proteomes" id="UP000772434"/>
    </source>
</evidence>
<dbReference type="Proteomes" id="UP000772434">
    <property type="component" value="Unassembled WGS sequence"/>
</dbReference>
<dbReference type="EMBL" id="JADNRY010000044">
    <property type="protein sequence ID" value="KAF9070085.1"/>
    <property type="molecule type" value="Genomic_DNA"/>
</dbReference>
<proteinExistence type="predicted"/>